<dbReference type="Gene3D" id="2.170.130.10">
    <property type="entry name" value="TonB-dependent receptor, plug domain"/>
    <property type="match status" value="1"/>
</dbReference>
<dbReference type="SUPFAM" id="SSF56935">
    <property type="entry name" value="Porins"/>
    <property type="match status" value="1"/>
</dbReference>
<gene>
    <name evidence="2" type="ORF">H0A36_22495</name>
</gene>
<protein>
    <submittedName>
        <fullName evidence="2">Plug domain-containing protein</fullName>
    </submittedName>
</protein>
<organism evidence="2 3">
    <name type="scientific">Spartinivicinus marinus</name>
    <dbReference type="NCBI Taxonomy" id="2994442"/>
    <lineage>
        <taxon>Bacteria</taxon>
        <taxon>Pseudomonadati</taxon>
        <taxon>Pseudomonadota</taxon>
        <taxon>Gammaproteobacteria</taxon>
        <taxon>Oceanospirillales</taxon>
        <taxon>Zooshikellaceae</taxon>
        <taxon>Spartinivicinus</taxon>
    </lineage>
</organism>
<reference evidence="2 3" key="1">
    <citation type="submission" date="2020-07" db="EMBL/GenBank/DDBJ databases">
        <title>Endozoicomonas sp. nov., isolated from sediment.</title>
        <authorList>
            <person name="Gu T."/>
        </authorList>
    </citation>
    <scope>NUCLEOTIDE SEQUENCE [LARGE SCALE GENOMIC DNA]</scope>
    <source>
        <strain evidence="2 3">SM1973</strain>
    </source>
</reference>
<accession>A0A853IFN4</accession>
<sequence>MPQQLPTPNVINYLVFCFVFILGTPLSASQDQLENLLELELEELMTISVVSKREESIENAPGIVTIISSDEIQRFGGRNLRDILNRQINMMVVGNHIFQENQVSLRAALNGLLDNQILYLLNGRPLTNSQGQGVHMDLYLNFPIDLGKFTEKKQLSDVKLNFYIDNLLNKNLFFPNYATRNVSTFPNYQGRSVYGTVEISF</sequence>
<dbReference type="InterPro" id="IPR012910">
    <property type="entry name" value="Plug_dom"/>
</dbReference>
<dbReference type="Pfam" id="PF07715">
    <property type="entry name" value="Plug"/>
    <property type="match status" value="1"/>
</dbReference>
<evidence type="ECO:0000313" key="2">
    <source>
        <dbReference type="EMBL" id="NYZ68791.1"/>
    </source>
</evidence>
<dbReference type="AlphaFoldDB" id="A0A853IFN4"/>
<evidence type="ECO:0000259" key="1">
    <source>
        <dbReference type="Pfam" id="PF07715"/>
    </source>
</evidence>
<comment type="caution">
    <text evidence="2">The sequence shown here is derived from an EMBL/GenBank/DDBJ whole genome shotgun (WGS) entry which is preliminary data.</text>
</comment>
<dbReference type="EMBL" id="JACCKB010000050">
    <property type="protein sequence ID" value="NYZ68791.1"/>
    <property type="molecule type" value="Genomic_DNA"/>
</dbReference>
<evidence type="ECO:0000313" key="3">
    <source>
        <dbReference type="Proteomes" id="UP000569732"/>
    </source>
</evidence>
<name>A0A853IFN4_9GAMM</name>
<keyword evidence="3" id="KW-1185">Reference proteome</keyword>
<proteinExistence type="predicted"/>
<dbReference type="RefSeq" id="WP_180570793.1">
    <property type="nucleotide sequence ID" value="NZ_JACCKB010000050.1"/>
</dbReference>
<dbReference type="InterPro" id="IPR037066">
    <property type="entry name" value="Plug_dom_sf"/>
</dbReference>
<dbReference type="Proteomes" id="UP000569732">
    <property type="component" value="Unassembled WGS sequence"/>
</dbReference>
<feature type="domain" description="TonB-dependent receptor plug" evidence="1">
    <location>
        <begin position="58"/>
        <end position="136"/>
    </location>
</feature>